<name>A0A382EWX9_9ZZZZ</name>
<dbReference type="AlphaFoldDB" id="A0A382EWX9"/>
<dbReference type="GO" id="GO:0004062">
    <property type="term" value="F:aryl sulfotransferase activity"/>
    <property type="evidence" value="ECO:0007669"/>
    <property type="project" value="InterPro"/>
</dbReference>
<dbReference type="InterPro" id="IPR035391">
    <property type="entry name" value="Arylsulfotran_N"/>
</dbReference>
<protein>
    <recommendedName>
        <fullName evidence="1">Arylsulfotransferase N-terminal domain-containing protein</fullName>
    </recommendedName>
</protein>
<dbReference type="InterPro" id="IPR010262">
    <property type="entry name" value="Arylsulfotransferase_bact"/>
</dbReference>
<organism evidence="2">
    <name type="scientific">marine metagenome</name>
    <dbReference type="NCBI Taxonomy" id="408172"/>
    <lineage>
        <taxon>unclassified sequences</taxon>
        <taxon>metagenomes</taxon>
        <taxon>ecological metagenomes</taxon>
    </lineage>
</organism>
<reference evidence="2" key="1">
    <citation type="submission" date="2018-05" db="EMBL/GenBank/DDBJ databases">
        <authorList>
            <person name="Lanie J.A."/>
            <person name="Ng W.-L."/>
            <person name="Kazmierczak K.M."/>
            <person name="Andrzejewski T.M."/>
            <person name="Davidsen T.M."/>
            <person name="Wayne K.J."/>
            <person name="Tettelin H."/>
            <person name="Glass J.I."/>
            <person name="Rusch D."/>
            <person name="Podicherti R."/>
            <person name="Tsui H.-C.T."/>
            <person name="Winkler M.E."/>
        </authorList>
    </citation>
    <scope>NUCLEOTIDE SEQUENCE</scope>
</reference>
<feature type="domain" description="Arylsulfotransferase N-terminal" evidence="1">
    <location>
        <begin position="37"/>
        <end position="115"/>
    </location>
</feature>
<proteinExistence type="predicted"/>
<evidence type="ECO:0000313" key="2">
    <source>
        <dbReference type="EMBL" id="SVB54337.1"/>
    </source>
</evidence>
<dbReference type="Gene3D" id="2.60.40.3100">
    <property type="entry name" value="Arylsulphate sulphotransferase monomer, N-terminal domain"/>
    <property type="match status" value="1"/>
</dbReference>
<dbReference type="InterPro" id="IPR038477">
    <property type="entry name" value="ASST_N_sf"/>
</dbReference>
<accession>A0A382EWX9</accession>
<feature type="non-terminal residue" evidence="2">
    <location>
        <position position="245"/>
    </location>
</feature>
<dbReference type="EMBL" id="UINC01046387">
    <property type="protein sequence ID" value="SVB54337.1"/>
    <property type="molecule type" value="Genomic_DNA"/>
</dbReference>
<dbReference type="Pfam" id="PF05935">
    <property type="entry name" value="Arylsulfotrans"/>
    <property type="match status" value="1"/>
</dbReference>
<gene>
    <name evidence="2" type="ORF">METZ01_LOCUS207191</name>
</gene>
<dbReference type="Pfam" id="PF17425">
    <property type="entry name" value="Arylsulfotran_N"/>
    <property type="match status" value="1"/>
</dbReference>
<evidence type="ECO:0000259" key="1">
    <source>
        <dbReference type="Pfam" id="PF17425"/>
    </source>
</evidence>
<dbReference type="PROSITE" id="PS51257">
    <property type="entry name" value="PROKAR_LIPOPROTEIN"/>
    <property type="match status" value="1"/>
</dbReference>
<sequence length="245" mass="27613">MYTKISLIKRTVFYLLCFSFFLTSCNNSGLDYTIKTILNPNKISPLTAILNITSDIPCKATVKVLGDIPVEQSFDASSTSLIVPVLGLYPNKLNQVEITLDYEGGQKIDVIEIQTSEVPNFFPEIGINKLEKDKMEPGMHALDIHFANFGKFRSAPIIFDDNGNIRWYLDLSFHKGMVGPFQKIKNGNILVAGRHTIYEFDMMGKLFVMTKINNNYGIHHDVLELPNEDLLLAVGKRDAYIEKDG</sequence>